<dbReference type="Pfam" id="PF12937">
    <property type="entry name" value="F-box-like"/>
    <property type="match status" value="1"/>
</dbReference>
<dbReference type="PANTHER" id="PTHR13318">
    <property type="entry name" value="PARTNER OF PAIRED, ISOFORM B-RELATED"/>
    <property type="match status" value="1"/>
</dbReference>
<protein>
    <recommendedName>
        <fullName evidence="1">F-box domain-containing protein</fullName>
    </recommendedName>
</protein>
<sequence>MYIIQHSAENARLPAEILTEIFKKLSNETLFTCLSVCKSWFHPAGQLYYRQLHIDDNTKRSADIKKMARYMTHFPDLLIGDKVRSIRIEGQRQIGGRVISGTLPAAPSSKEELETLLQLCPHLQELAFSINSVYWKHVYEMDHHITDIIRPKRLYTVGKLRCYEEEYFYKVAHQFRSSITELEIHCSCDASIHDGFGSLYSYLADFPLMRSLSIKSGSQRYMIHLDRLLNACTQLRKLNFQLDHSFFEQQPYCSDQQAWPDEYASLHELDIYQSNFNVQQLQYIIHRFTNLKKFTLRMNQIDIHQRKLWKNEEGRHLESAAQFFKHDFMQFLAHLDHLHLHFNIHGRSYVEHLVEYMYLPSLCSDDKGSLACIEASFQVNHGRTERTQIDIHKNEQKQLIDYTFVRDFSGPEPTMDEDQQQQEQSTQHLPYLTHLESYGKRLQSLHITTTAKAKHTEAANIDLILRLCPNLQELTLVVEISPVTYFSPDVSLMNHQHPPSRYWHYNPTTALNSKLTSLTVKGITITKELLQAIAANHPGLESLSFINCLSESSIESDSNLTFHLYDLSHLHLELLVFDIFTHRCGKKLTVPMVCIAMESEDKSCHYYLAKQQKDPVTDELFNGISTAMYTELITDKEEILTVVWFKVKALNNLELQAGRNQSFIKKVQLT</sequence>
<dbReference type="Proteomes" id="UP000077051">
    <property type="component" value="Unassembled WGS sequence"/>
</dbReference>
<evidence type="ECO:0000313" key="2">
    <source>
        <dbReference type="EMBL" id="OAD01101.1"/>
    </source>
</evidence>
<dbReference type="SUPFAM" id="SSF81383">
    <property type="entry name" value="F-box domain"/>
    <property type="match status" value="1"/>
</dbReference>
<proteinExistence type="predicted"/>
<dbReference type="GO" id="GO:0031146">
    <property type="term" value="P:SCF-dependent proteasomal ubiquitin-dependent protein catabolic process"/>
    <property type="evidence" value="ECO:0007669"/>
    <property type="project" value="TreeGrafter"/>
</dbReference>
<dbReference type="PANTHER" id="PTHR13318:SF190">
    <property type="entry name" value="PARTNER OF PAIRED, ISOFORM B"/>
    <property type="match status" value="1"/>
</dbReference>
<dbReference type="VEuPathDB" id="FungiDB:MUCCIDRAFT_112531"/>
<keyword evidence="3" id="KW-1185">Reference proteome</keyword>
<dbReference type="AlphaFoldDB" id="A0A168JEZ2"/>
<dbReference type="SMART" id="SM00256">
    <property type="entry name" value="FBOX"/>
    <property type="match status" value="1"/>
</dbReference>
<gene>
    <name evidence="2" type="ORF">MUCCIDRAFT_112531</name>
</gene>
<dbReference type="OrthoDB" id="2268330at2759"/>
<dbReference type="PROSITE" id="PS50181">
    <property type="entry name" value="FBOX"/>
    <property type="match status" value="1"/>
</dbReference>
<feature type="domain" description="F-box" evidence="1">
    <location>
        <begin position="7"/>
        <end position="52"/>
    </location>
</feature>
<dbReference type="Gene3D" id="3.80.10.10">
    <property type="entry name" value="Ribonuclease Inhibitor"/>
    <property type="match status" value="2"/>
</dbReference>
<reference evidence="2 3" key="1">
    <citation type="submission" date="2015-06" db="EMBL/GenBank/DDBJ databases">
        <title>Expansion of signal transduction pathways in fungi by whole-genome duplication.</title>
        <authorList>
            <consortium name="DOE Joint Genome Institute"/>
            <person name="Corrochano L.M."/>
            <person name="Kuo A."/>
            <person name="Marcet-Houben M."/>
            <person name="Polaino S."/>
            <person name="Salamov A."/>
            <person name="Villalobos J.M."/>
            <person name="Alvarez M.I."/>
            <person name="Avalos J."/>
            <person name="Benito E.P."/>
            <person name="Benoit I."/>
            <person name="Burger G."/>
            <person name="Camino L.P."/>
            <person name="Canovas D."/>
            <person name="Cerda-Olmedo E."/>
            <person name="Cheng J.-F."/>
            <person name="Dominguez A."/>
            <person name="Elias M."/>
            <person name="Eslava A.P."/>
            <person name="Glaser F."/>
            <person name="Grimwood J."/>
            <person name="Gutierrez G."/>
            <person name="Heitman J."/>
            <person name="Henrissat B."/>
            <person name="Iturriaga E.A."/>
            <person name="Lang B.F."/>
            <person name="Lavin J.L."/>
            <person name="Lee S."/>
            <person name="Li W."/>
            <person name="Lindquist E."/>
            <person name="Lopez-Garcia S."/>
            <person name="Luque E.M."/>
            <person name="Marcos A.T."/>
            <person name="Martin J."/>
            <person name="Mccluskey K."/>
            <person name="Medina H.R."/>
            <person name="Miralles-Duran A."/>
            <person name="Miyazaki A."/>
            <person name="Munoz-Torres E."/>
            <person name="Oguiza J.A."/>
            <person name="Ohm R."/>
            <person name="Olmedo M."/>
            <person name="Orejas M."/>
            <person name="Ortiz-Castellanos L."/>
            <person name="Pisabarro A.G."/>
            <person name="Rodriguez-Romero J."/>
            <person name="Ruiz-Herrera J."/>
            <person name="Ruiz-Vazquez R."/>
            <person name="Sanz C."/>
            <person name="Schackwitz W."/>
            <person name="Schmutz J."/>
            <person name="Shahriari M."/>
            <person name="Shelest E."/>
            <person name="Silva-Franco F."/>
            <person name="Soanes D."/>
            <person name="Syed K."/>
            <person name="Tagua V.G."/>
            <person name="Talbot N.J."/>
            <person name="Thon M."/>
            <person name="De Vries R.P."/>
            <person name="Wiebenga A."/>
            <person name="Yadav J.S."/>
            <person name="Braun E.L."/>
            <person name="Baker S."/>
            <person name="Garre V."/>
            <person name="Horwitz B."/>
            <person name="Torres-Martinez S."/>
            <person name="Idnurm A."/>
            <person name="Herrera-Estrella A."/>
            <person name="Gabaldon T."/>
            <person name="Grigoriev I.V."/>
        </authorList>
    </citation>
    <scope>NUCLEOTIDE SEQUENCE [LARGE SCALE GENOMIC DNA]</scope>
    <source>
        <strain evidence="2 3">CBS 277.49</strain>
    </source>
</reference>
<comment type="caution">
    <text evidence="2">The sequence shown here is derived from an EMBL/GenBank/DDBJ whole genome shotgun (WGS) entry which is preliminary data.</text>
</comment>
<dbReference type="SUPFAM" id="SSF52047">
    <property type="entry name" value="RNI-like"/>
    <property type="match status" value="1"/>
</dbReference>
<dbReference type="InterPro" id="IPR036047">
    <property type="entry name" value="F-box-like_dom_sf"/>
</dbReference>
<dbReference type="GO" id="GO:0019005">
    <property type="term" value="C:SCF ubiquitin ligase complex"/>
    <property type="evidence" value="ECO:0007669"/>
    <property type="project" value="TreeGrafter"/>
</dbReference>
<organism evidence="2 3">
    <name type="scientific">Mucor lusitanicus CBS 277.49</name>
    <dbReference type="NCBI Taxonomy" id="747725"/>
    <lineage>
        <taxon>Eukaryota</taxon>
        <taxon>Fungi</taxon>
        <taxon>Fungi incertae sedis</taxon>
        <taxon>Mucoromycota</taxon>
        <taxon>Mucoromycotina</taxon>
        <taxon>Mucoromycetes</taxon>
        <taxon>Mucorales</taxon>
        <taxon>Mucorineae</taxon>
        <taxon>Mucoraceae</taxon>
        <taxon>Mucor</taxon>
    </lineage>
</organism>
<dbReference type="InterPro" id="IPR001810">
    <property type="entry name" value="F-box_dom"/>
</dbReference>
<dbReference type="InterPro" id="IPR032675">
    <property type="entry name" value="LRR_dom_sf"/>
</dbReference>
<evidence type="ECO:0000259" key="1">
    <source>
        <dbReference type="PROSITE" id="PS50181"/>
    </source>
</evidence>
<evidence type="ECO:0000313" key="3">
    <source>
        <dbReference type="Proteomes" id="UP000077051"/>
    </source>
</evidence>
<dbReference type="Gene3D" id="1.20.1280.50">
    <property type="match status" value="1"/>
</dbReference>
<accession>A0A168JEZ2</accession>
<name>A0A168JEZ2_MUCCL</name>
<dbReference type="EMBL" id="AMYB01000006">
    <property type="protein sequence ID" value="OAD01101.1"/>
    <property type="molecule type" value="Genomic_DNA"/>
</dbReference>